<comment type="catalytic activity">
    <reaction evidence="1 8">
        <text>a 4-O-methyl-thymidine in DNA + L-cysteinyl-[protein] = a thymidine in DNA + S-methyl-L-cysteinyl-[protein]</text>
        <dbReference type="Rhea" id="RHEA:53428"/>
        <dbReference type="Rhea" id="RHEA-COMP:10131"/>
        <dbReference type="Rhea" id="RHEA-COMP:10132"/>
        <dbReference type="Rhea" id="RHEA-COMP:13555"/>
        <dbReference type="Rhea" id="RHEA-COMP:13556"/>
        <dbReference type="ChEBI" id="CHEBI:29950"/>
        <dbReference type="ChEBI" id="CHEBI:82612"/>
        <dbReference type="ChEBI" id="CHEBI:137386"/>
        <dbReference type="ChEBI" id="CHEBI:137387"/>
        <dbReference type="EC" id="2.1.1.63"/>
    </reaction>
</comment>
<dbReference type="Gene3D" id="1.10.10.10">
    <property type="entry name" value="Winged helix-like DNA-binding domain superfamily/Winged helix DNA-binding domain"/>
    <property type="match status" value="1"/>
</dbReference>
<evidence type="ECO:0000259" key="9">
    <source>
        <dbReference type="Pfam" id="PF01035"/>
    </source>
</evidence>
<dbReference type="InterPro" id="IPR023546">
    <property type="entry name" value="MGMT"/>
</dbReference>
<dbReference type="SUPFAM" id="SSF46767">
    <property type="entry name" value="Methylated DNA-protein cysteine methyltransferase, C-terminal domain"/>
    <property type="match status" value="1"/>
</dbReference>
<comment type="similarity">
    <text evidence="8">Belongs to the MGMT family.</text>
</comment>
<dbReference type="PANTHER" id="PTHR10815:SF5">
    <property type="entry name" value="METHYLATED-DNA--PROTEIN-CYSTEINE METHYLTRANSFERASE"/>
    <property type="match status" value="1"/>
</dbReference>
<proteinExistence type="inferred from homology"/>
<comment type="subcellular location">
    <subcellularLocation>
        <location evidence="8">Cytoplasm</location>
    </subcellularLocation>
</comment>
<dbReference type="GO" id="GO:0032259">
    <property type="term" value="P:methylation"/>
    <property type="evidence" value="ECO:0007669"/>
    <property type="project" value="UniProtKB-KW"/>
</dbReference>
<feature type="domain" description="Methylated-DNA-[protein]-cysteine S-methyltransferase DNA binding" evidence="9">
    <location>
        <begin position="87"/>
        <end position="166"/>
    </location>
</feature>
<evidence type="ECO:0000256" key="1">
    <source>
        <dbReference type="ARBA" id="ARBA00001286"/>
    </source>
</evidence>
<dbReference type="InterPro" id="IPR008332">
    <property type="entry name" value="MethylG_MeTrfase_N"/>
</dbReference>
<dbReference type="EC" id="2.1.1.63" evidence="8"/>
<dbReference type="InterPro" id="IPR036217">
    <property type="entry name" value="MethylDNA_cys_MeTrfase_DNAb"/>
</dbReference>
<keyword evidence="4 8" id="KW-0808">Transferase</keyword>
<comment type="catalytic activity">
    <reaction evidence="7 8">
        <text>a 6-O-methyl-2'-deoxyguanosine in DNA + L-cysteinyl-[protein] = S-methyl-L-cysteinyl-[protein] + a 2'-deoxyguanosine in DNA</text>
        <dbReference type="Rhea" id="RHEA:24000"/>
        <dbReference type="Rhea" id="RHEA-COMP:10131"/>
        <dbReference type="Rhea" id="RHEA-COMP:10132"/>
        <dbReference type="Rhea" id="RHEA-COMP:11367"/>
        <dbReference type="Rhea" id="RHEA-COMP:11368"/>
        <dbReference type="ChEBI" id="CHEBI:29950"/>
        <dbReference type="ChEBI" id="CHEBI:82612"/>
        <dbReference type="ChEBI" id="CHEBI:85445"/>
        <dbReference type="ChEBI" id="CHEBI:85448"/>
        <dbReference type="EC" id="2.1.1.63"/>
    </reaction>
</comment>
<evidence type="ECO:0000256" key="6">
    <source>
        <dbReference type="ARBA" id="ARBA00023204"/>
    </source>
</evidence>
<dbReference type="Pfam" id="PF02870">
    <property type="entry name" value="Methyltransf_1N"/>
    <property type="match status" value="1"/>
</dbReference>
<dbReference type="Pfam" id="PF01035">
    <property type="entry name" value="DNA_binding_1"/>
    <property type="match status" value="1"/>
</dbReference>
<dbReference type="GO" id="GO:0003908">
    <property type="term" value="F:methylated-DNA-[protein]-cysteine S-methyltransferase activity"/>
    <property type="evidence" value="ECO:0007669"/>
    <property type="project" value="UniProtKB-EC"/>
</dbReference>
<evidence type="ECO:0000256" key="3">
    <source>
        <dbReference type="ARBA" id="ARBA00022603"/>
    </source>
</evidence>
<accession>A0ABW1JDB4</accession>
<dbReference type="PROSITE" id="PS00374">
    <property type="entry name" value="MGMT"/>
    <property type="match status" value="1"/>
</dbReference>
<comment type="miscellaneous">
    <text evidence="8">This enzyme catalyzes only one turnover and therefore is not strictly catalytic. According to one definition, an enzyme is a biocatalyst that acts repeatedly and over many reaction cycles.</text>
</comment>
<dbReference type="InterPro" id="IPR014048">
    <property type="entry name" value="MethylDNA_cys_MeTrfase_DNA-bd"/>
</dbReference>
<keyword evidence="2 8" id="KW-0963">Cytoplasm</keyword>
<dbReference type="RefSeq" id="WP_345715995.1">
    <property type="nucleotide sequence ID" value="NZ_BAABFP010000004.1"/>
</dbReference>
<evidence type="ECO:0000256" key="2">
    <source>
        <dbReference type="ARBA" id="ARBA00022490"/>
    </source>
</evidence>
<evidence type="ECO:0000313" key="11">
    <source>
        <dbReference type="EMBL" id="MFC6007189.1"/>
    </source>
</evidence>
<dbReference type="InterPro" id="IPR036388">
    <property type="entry name" value="WH-like_DNA-bd_sf"/>
</dbReference>
<dbReference type="Gene3D" id="3.30.160.70">
    <property type="entry name" value="Methylated DNA-protein cysteine methyltransferase domain"/>
    <property type="match status" value="1"/>
</dbReference>
<sequence length="170" mass="18469">MTDVRERVQHRWTLLASPVDDLLAVSDGESLTGLWFAPHDRQLARLPEPVQDDGLALFADVEAQLGEYFAGERREFDLPLAPSGSGFQLRVWSALREIPYGATRSYGDIAARLELGPQASRAVGSANGSNPLPVVVPCHRVIGADGSLTGFGGGLQRKRFLLDLEADLLF</sequence>
<dbReference type="HAMAP" id="MF_00772">
    <property type="entry name" value="OGT"/>
    <property type="match status" value="1"/>
</dbReference>
<evidence type="ECO:0000256" key="8">
    <source>
        <dbReference type="HAMAP-Rule" id="MF_00772"/>
    </source>
</evidence>
<dbReference type="PANTHER" id="PTHR10815">
    <property type="entry name" value="METHYLATED-DNA--PROTEIN-CYSTEINE METHYLTRANSFERASE"/>
    <property type="match status" value="1"/>
</dbReference>
<keyword evidence="5 8" id="KW-0227">DNA damage</keyword>
<dbReference type="InterPro" id="IPR036631">
    <property type="entry name" value="MGMT_N_sf"/>
</dbReference>
<feature type="domain" description="Methylguanine DNA methyltransferase ribonuclease-like" evidence="10">
    <location>
        <begin position="11"/>
        <end position="82"/>
    </location>
</feature>
<keyword evidence="12" id="KW-1185">Reference proteome</keyword>
<comment type="caution">
    <text evidence="11">The sequence shown here is derived from an EMBL/GenBank/DDBJ whole genome shotgun (WGS) entry which is preliminary data.</text>
</comment>
<organism evidence="11 12">
    <name type="scientific">Angustibacter luteus</name>
    <dbReference type="NCBI Taxonomy" id="658456"/>
    <lineage>
        <taxon>Bacteria</taxon>
        <taxon>Bacillati</taxon>
        <taxon>Actinomycetota</taxon>
        <taxon>Actinomycetes</taxon>
        <taxon>Kineosporiales</taxon>
        <taxon>Kineosporiaceae</taxon>
    </lineage>
</organism>
<dbReference type="InterPro" id="IPR001497">
    <property type="entry name" value="MethylDNA_cys_MeTrfase_AS"/>
</dbReference>
<dbReference type="CDD" id="cd06445">
    <property type="entry name" value="ATase"/>
    <property type="match status" value="1"/>
</dbReference>
<keyword evidence="6 8" id="KW-0234">DNA repair</keyword>
<name>A0ABW1JDB4_9ACTN</name>
<dbReference type="EMBL" id="JBHSRD010000003">
    <property type="protein sequence ID" value="MFC6007189.1"/>
    <property type="molecule type" value="Genomic_DNA"/>
</dbReference>
<evidence type="ECO:0000256" key="4">
    <source>
        <dbReference type="ARBA" id="ARBA00022679"/>
    </source>
</evidence>
<dbReference type="Proteomes" id="UP001596189">
    <property type="component" value="Unassembled WGS sequence"/>
</dbReference>
<evidence type="ECO:0000256" key="7">
    <source>
        <dbReference type="ARBA" id="ARBA00049348"/>
    </source>
</evidence>
<keyword evidence="3 8" id="KW-0489">Methyltransferase</keyword>
<dbReference type="SUPFAM" id="SSF53155">
    <property type="entry name" value="Methylated DNA-protein cysteine methyltransferase domain"/>
    <property type="match status" value="1"/>
</dbReference>
<dbReference type="NCBIfam" id="TIGR00589">
    <property type="entry name" value="ogt"/>
    <property type="match status" value="1"/>
</dbReference>
<evidence type="ECO:0000259" key="10">
    <source>
        <dbReference type="Pfam" id="PF02870"/>
    </source>
</evidence>
<protein>
    <recommendedName>
        <fullName evidence="8">Methylated-DNA--protein-cysteine methyltransferase</fullName>
        <ecNumber evidence="8">2.1.1.63</ecNumber>
    </recommendedName>
    <alternativeName>
        <fullName evidence="8">6-O-methylguanine-DNA methyltransferase</fullName>
        <shortName evidence="8">MGMT</shortName>
    </alternativeName>
    <alternativeName>
        <fullName evidence="8">O-6-methylguanine-DNA-alkyltransferase</fullName>
    </alternativeName>
</protein>
<feature type="active site" description="Nucleophile; methyl group acceptor" evidence="8">
    <location>
        <position position="138"/>
    </location>
</feature>
<reference evidence="12" key="1">
    <citation type="journal article" date="2019" name="Int. J. Syst. Evol. Microbiol.">
        <title>The Global Catalogue of Microorganisms (GCM) 10K type strain sequencing project: providing services to taxonomists for standard genome sequencing and annotation.</title>
        <authorList>
            <consortium name="The Broad Institute Genomics Platform"/>
            <consortium name="The Broad Institute Genome Sequencing Center for Infectious Disease"/>
            <person name="Wu L."/>
            <person name="Ma J."/>
        </authorList>
    </citation>
    <scope>NUCLEOTIDE SEQUENCE [LARGE SCALE GENOMIC DNA]</scope>
    <source>
        <strain evidence="12">KACC 14249</strain>
    </source>
</reference>
<gene>
    <name evidence="11" type="ORF">ACFQDO_08610</name>
</gene>
<evidence type="ECO:0000256" key="5">
    <source>
        <dbReference type="ARBA" id="ARBA00022763"/>
    </source>
</evidence>
<comment type="function">
    <text evidence="8">Involved in the cellular defense against the biological effects of O6-methylguanine (O6-MeG) and O4-methylthymine (O4-MeT) in DNA. Repairs the methylated nucleobase in DNA by stoichiometrically transferring the methyl group to a cysteine residue in the enzyme. This is a suicide reaction: the enzyme is irreversibly inactivated.</text>
</comment>
<evidence type="ECO:0000313" key="12">
    <source>
        <dbReference type="Proteomes" id="UP001596189"/>
    </source>
</evidence>